<sequence length="240" mass="26844">MLTFNLLACKAYSAAFTEEAEWQAWASQADLALPKANNFKASKIPMLQARRMLLADKMAIQLALELNELHPDIDAIVFASRHGQLERTYKLLSHFFQSGEMSPTDFATAVHNAPAGQFSILAKNIAPISSVAAEDQTFCAGLVEALLALQDGKKKVLLVMFDGVVPAHYQPYLANDEISEPYALAMVLTQGEQWQLSWSERSEQASTKSPDGLQFLQKFFQKQPHFCLVSDTQQWQFTRN</sequence>
<dbReference type="EMBL" id="JBHLWB010000004">
    <property type="protein sequence ID" value="MFC0309037.1"/>
    <property type="molecule type" value="Genomic_DNA"/>
</dbReference>
<name>A0ABV6H092_9PAST</name>
<dbReference type="Pfam" id="PF13723">
    <property type="entry name" value="Ketoacyl-synt_2"/>
    <property type="match status" value="1"/>
</dbReference>
<evidence type="ECO:0000313" key="2">
    <source>
        <dbReference type="EMBL" id="MFC0309037.1"/>
    </source>
</evidence>
<gene>
    <name evidence="2" type="ORF">ACFFHK_04865</name>
</gene>
<accession>A0ABV6H092</accession>
<dbReference type="Proteomes" id="UP001589767">
    <property type="component" value="Unassembled WGS sequence"/>
</dbReference>
<dbReference type="InterPro" id="IPR014030">
    <property type="entry name" value="Ketoacyl_synth_N"/>
</dbReference>
<evidence type="ECO:0000313" key="3">
    <source>
        <dbReference type="Proteomes" id="UP001589767"/>
    </source>
</evidence>
<comment type="caution">
    <text evidence="2">The sequence shown here is derived from an EMBL/GenBank/DDBJ whole genome shotgun (WGS) entry which is preliminary data.</text>
</comment>
<feature type="domain" description="Beta-ketoacyl synthase-like N-terminal" evidence="1">
    <location>
        <begin position="22"/>
        <end position="236"/>
    </location>
</feature>
<organism evidence="2 3">
    <name type="scientific">Gallibacterium trehalosifermentans</name>
    <dbReference type="NCBI Taxonomy" id="516935"/>
    <lineage>
        <taxon>Bacteria</taxon>
        <taxon>Pseudomonadati</taxon>
        <taxon>Pseudomonadota</taxon>
        <taxon>Gammaproteobacteria</taxon>
        <taxon>Pasteurellales</taxon>
        <taxon>Pasteurellaceae</taxon>
        <taxon>Gallibacterium</taxon>
    </lineage>
</organism>
<keyword evidence="3" id="KW-1185">Reference proteome</keyword>
<protein>
    <submittedName>
        <fullName evidence="2">Beta-ketoacyl synthase chain length factor</fullName>
    </submittedName>
</protein>
<evidence type="ECO:0000259" key="1">
    <source>
        <dbReference type="Pfam" id="PF13723"/>
    </source>
</evidence>
<dbReference type="RefSeq" id="WP_382370112.1">
    <property type="nucleotide sequence ID" value="NZ_JBHLWB010000004.1"/>
</dbReference>
<proteinExistence type="predicted"/>
<reference evidence="2 3" key="1">
    <citation type="submission" date="2024-09" db="EMBL/GenBank/DDBJ databases">
        <authorList>
            <person name="Sun Q."/>
            <person name="Mori K."/>
        </authorList>
    </citation>
    <scope>NUCLEOTIDE SEQUENCE [LARGE SCALE GENOMIC DNA]</scope>
    <source>
        <strain evidence="2 3">CCM 7539</strain>
    </source>
</reference>